<dbReference type="Pfam" id="PF08817">
    <property type="entry name" value="YukD"/>
    <property type="match status" value="1"/>
</dbReference>
<keyword evidence="2" id="KW-0472">Membrane</keyword>
<feature type="domain" description="EccD-like transmembrane" evidence="3">
    <location>
        <begin position="142"/>
        <end position="459"/>
    </location>
</feature>
<gene>
    <name evidence="4" type="ORF">DSM100238_1735</name>
</gene>
<accession>A0A6A2V666</accession>
<keyword evidence="2" id="KW-0812">Transmembrane</keyword>
<sequence length="464" mass="48962">MTTSAPPLPNSSQEQPAVASGTNAAQPLHITIIYQARTITLHISDALIIADVLPDIARRLGVLDPSIVYGGFRLLTAEGDALSLSQTFAEQHVPDNSTLTLEPGVSADTDLVYDDVVEAVGASVQQVYRPWTAEHTTFTSLLMSTGMLVISIVWLALFPTSLWTGTLGLGFAAVLIALCAVIQSKSMTMQASVIGVEASAFAAVGGYHLASAFAPAPSPYAMPMVGAGIGLLLAGSLMTFAAPRTRPYGVIPITIGLLVIIPAVLCSAMPGWTSTIWIITATLAALAANVLPWMCLSFARLSVQSPHSDAEIFALPEAIDYQDIKRRYIAGSTMLFIGRVSVAAILLIAVPLLSSLHTVLGSVLCLVAFLAMLLDSRQIYALRDMVITTATAGIGIICTGLVSVRAHQQFAIPLTIVMMCCAFVTIMLTHVTDKKSLFATRVADMAETLCIMALSPLAYLAITA</sequence>
<dbReference type="RefSeq" id="WP_240812424.1">
    <property type="nucleotide sequence ID" value="NZ_JBHLXF010000005.1"/>
</dbReference>
<dbReference type="Proteomes" id="UP000440041">
    <property type="component" value="Unassembled WGS sequence"/>
</dbReference>
<protein>
    <submittedName>
        <fullName evidence="4">Type VII secretion protein</fullName>
    </submittedName>
</protein>
<evidence type="ECO:0000313" key="4">
    <source>
        <dbReference type="EMBL" id="KAB8293680.1"/>
    </source>
</evidence>
<keyword evidence="5" id="KW-1185">Reference proteome</keyword>
<dbReference type="EMBL" id="WBSO01000019">
    <property type="protein sequence ID" value="KAB8293680.1"/>
    <property type="molecule type" value="Genomic_DNA"/>
</dbReference>
<evidence type="ECO:0000259" key="3">
    <source>
        <dbReference type="Pfam" id="PF19053"/>
    </source>
</evidence>
<dbReference type="InterPro" id="IPR044049">
    <property type="entry name" value="EccD_transm"/>
</dbReference>
<feature type="transmembrane region" description="Helical" evidence="2">
    <location>
        <begin position="328"/>
        <end position="350"/>
    </location>
</feature>
<feature type="transmembrane region" description="Helical" evidence="2">
    <location>
        <begin position="138"/>
        <end position="157"/>
    </location>
</feature>
<evidence type="ECO:0000313" key="5">
    <source>
        <dbReference type="Proteomes" id="UP000440041"/>
    </source>
</evidence>
<organism evidence="4 5">
    <name type="scientific">Bifidobacterium apri</name>
    <dbReference type="NCBI Taxonomy" id="1769423"/>
    <lineage>
        <taxon>Bacteria</taxon>
        <taxon>Bacillati</taxon>
        <taxon>Actinomycetota</taxon>
        <taxon>Actinomycetes</taxon>
        <taxon>Bifidobacteriales</taxon>
        <taxon>Bifidobacteriaceae</taxon>
        <taxon>Bifidobacterium</taxon>
    </lineage>
</organism>
<feature type="region of interest" description="Disordered" evidence="1">
    <location>
        <begin position="1"/>
        <end position="20"/>
    </location>
</feature>
<dbReference type="InterPro" id="IPR024962">
    <property type="entry name" value="YukD-like"/>
</dbReference>
<evidence type="ECO:0000256" key="1">
    <source>
        <dbReference type="SAM" id="MobiDB-lite"/>
    </source>
</evidence>
<evidence type="ECO:0000256" key="2">
    <source>
        <dbReference type="SAM" id="Phobius"/>
    </source>
</evidence>
<keyword evidence="2" id="KW-1133">Transmembrane helix</keyword>
<feature type="transmembrane region" description="Helical" evidence="2">
    <location>
        <begin position="410"/>
        <end position="430"/>
    </location>
</feature>
<dbReference type="Pfam" id="PF19053">
    <property type="entry name" value="EccD"/>
    <property type="match status" value="1"/>
</dbReference>
<feature type="transmembrane region" description="Helical" evidence="2">
    <location>
        <begin position="220"/>
        <end position="241"/>
    </location>
</feature>
<name>A0A6A2V666_9BIFI</name>
<feature type="transmembrane region" description="Helical" evidence="2">
    <location>
        <begin position="386"/>
        <end position="404"/>
    </location>
</feature>
<dbReference type="AlphaFoldDB" id="A0A6A2V666"/>
<comment type="caution">
    <text evidence="4">The sequence shown here is derived from an EMBL/GenBank/DDBJ whole genome shotgun (WGS) entry which is preliminary data.</text>
</comment>
<reference evidence="4 5" key="1">
    <citation type="submission" date="2019-09" db="EMBL/GenBank/DDBJ databases">
        <title>Characterization of the phylogenetic diversity of two novel species belonging to the genus Bifidobacterium: Bifidobacterium cebidarum sp. nov. and Bifidobacterium leontopitheci sp. nov.</title>
        <authorList>
            <person name="Lugli G.A."/>
            <person name="Duranti S."/>
            <person name="Milani C."/>
            <person name="Turroni F."/>
            <person name="Ventura M."/>
        </authorList>
    </citation>
    <scope>NUCLEOTIDE SEQUENCE [LARGE SCALE GENOMIC DNA]</scope>
    <source>
        <strain evidence="4 5">DSM 100238</strain>
    </source>
</reference>
<feature type="transmembrane region" description="Helical" evidence="2">
    <location>
        <begin position="248"/>
        <end position="270"/>
    </location>
</feature>
<feature type="transmembrane region" description="Helical" evidence="2">
    <location>
        <begin position="356"/>
        <end position="374"/>
    </location>
</feature>
<feature type="transmembrane region" description="Helical" evidence="2">
    <location>
        <begin position="194"/>
        <end position="214"/>
    </location>
</feature>
<feature type="transmembrane region" description="Helical" evidence="2">
    <location>
        <begin position="276"/>
        <end position="296"/>
    </location>
</feature>
<proteinExistence type="predicted"/>
<feature type="transmembrane region" description="Helical" evidence="2">
    <location>
        <begin position="163"/>
        <end position="182"/>
    </location>
</feature>